<name>A0A841HJ72_9GAMM</name>
<dbReference type="EMBL" id="JACHHZ010000001">
    <property type="protein sequence ID" value="MBB6092202.1"/>
    <property type="molecule type" value="Genomic_DNA"/>
</dbReference>
<dbReference type="PANTHER" id="PTHR30092:SF0">
    <property type="entry name" value="INNER MEMBRANE PROTEIN CRED"/>
    <property type="match status" value="1"/>
</dbReference>
<feature type="transmembrane region" description="Helical" evidence="1">
    <location>
        <begin position="409"/>
        <end position="427"/>
    </location>
</feature>
<comment type="caution">
    <text evidence="2">The sequence shown here is derived from an EMBL/GenBank/DDBJ whole genome shotgun (WGS) entry which is preliminary data.</text>
</comment>
<dbReference type="RefSeq" id="WP_184329945.1">
    <property type="nucleotide sequence ID" value="NZ_JACHHZ010000001.1"/>
</dbReference>
<proteinExistence type="predicted"/>
<dbReference type="Proteomes" id="UP000588068">
    <property type="component" value="Unassembled WGS sequence"/>
</dbReference>
<dbReference type="NCBIfam" id="NF008712">
    <property type="entry name" value="PRK11715.1-1"/>
    <property type="match status" value="1"/>
</dbReference>
<keyword evidence="3" id="KW-1185">Reference proteome</keyword>
<dbReference type="Pfam" id="PF06123">
    <property type="entry name" value="CreD"/>
    <property type="match status" value="1"/>
</dbReference>
<gene>
    <name evidence="2" type="ORF">HNQ60_001048</name>
</gene>
<accession>A0A841HJ72</accession>
<feature type="transmembrane region" description="Helical" evidence="1">
    <location>
        <begin position="357"/>
        <end position="379"/>
    </location>
</feature>
<dbReference type="PANTHER" id="PTHR30092">
    <property type="entry name" value="INNER MEMBRANE PROTEIN CRED"/>
    <property type="match status" value="1"/>
</dbReference>
<keyword evidence="1" id="KW-0472">Membrane</keyword>
<feature type="transmembrane region" description="Helical" evidence="1">
    <location>
        <begin position="332"/>
        <end position="351"/>
    </location>
</feature>
<dbReference type="GO" id="GO:0005886">
    <property type="term" value="C:plasma membrane"/>
    <property type="evidence" value="ECO:0007669"/>
    <property type="project" value="TreeGrafter"/>
</dbReference>
<dbReference type="InterPro" id="IPR010364">
    <property type="entry name" value="Uncharacterised_IM_CreD"/>
</dbReference>
<organism evidence="2 3">
    <name type="scientific">Povalibacter uvarum</name>
    <dbReference type="NCBI Taxonomy" id="732238"/>
    <lineage>
        <taxon>Bacteria</taxon>
        <taxon>Pseudomonadati</taxon>
        <taxon>Pseudomonadota</taxon>
        <taxon>Gammaproteobacteria</taxon>
        <taxon>Steroidobacterales</taxon>
        <taxon>Steroidobacteraceae</taxon>
        <taxon>Povalibacter</taxon>
    </lineage>
</organism>
<keyword evidence="1" id="KW-0812">Transmembrane</keyword>
<reference evidence="2 3" key="1">
    <citation type="submission" date="2020-08" db="EMBL/GenBank/DDBJ databases">
        <title>Genomic Encyclopedia of Type Strains, Phase IV (KMG-IV): sequencing the most valuable type-strain genomes for metagenomic binning, comparative biology and taxonomic classification.</title>
        <authorList>
            <person name="Goeker M."/>
        </authorList>
    </citation>
    <scope>NUCLEOTIDE SEQUENCE [LARGE SCALE GENOMIC DNA]</scope>
    <source>
        <strain evidence="2 3">DSM 26723</strain>
    </source>
</reference>
<protein>
    <submittedName>
        <fullName evidence="2">Inner membrane protein</fullName>
    </submittedName>
</protein>
<evidence type="ECO:0000256" key="1">
    <source>
        <dbReference type="SAM" id="Phobius"/>
    </source>
</evidence>
<feature type="transmembrane region" description="Helical" evidence="1">
    <location>
        <begin position="12"/>
        <end position="32"/>
    </location>
</feature>
<dbReference type="AlphaFoldDB" id="A0A841HJ72"/>
<evidence type="ECO:0000313" key="3">
    <source>
        <dbReference type="Proteomes" id="UP000588068"/>
    </source>
</evidence>
<feature type="transmembrane region" description="Helical" evidence="1">
    <location>
        <begin position="386"/>
        <end position="403"/>
    </location>
</feature>
<evidence type="ECO:0000313" key="2">
    <source>
        <dbReference type="EMBL" id="MBB6092202.1"/>
    </source>
</evidence>
<dbReference type="PIRSF" id="PIRSF004548">
    <property type="entry name" value="CreD"/>
    <property type="match status" value="1"/>
</dbReference>
<sequence>MAIGFRASGSVGWKAFVIGAIVLLLLVPLMMLRGLVTERSMSREQAYSKVAEGWGGDLTVGGPIFVLPTERSVTEDGKTRIVPSDLYLLPASLDVDVDLNLESEPRYVGIYAVPVYLASVRINGHFDPQALKPLLDQPGVTYRWDQARLRLPLSDVRSLREVGLARFAGTDVKFGPAGQGLYRGVEATIDPGTISGGTNPVKFAFNTVIAGSRALSVLPLGSTTTVALQSDWPHPSFQGAFLPVERSISDQGFSARWQVLELNRSYRQAFTRYEVADETVVGSALGVGLYQAVDAYQRGERAIKYALLFIALTFLTFFAWEQVSRMRIHPLQYLLVGLALSVFYLLLIALSEHLSFWLAYLIAACALVALIGVYIAGVLRSRVRGTVAGTAMAIVYGLLYMLVLSEDYALLMGAIILFVALAGVMIATRRLNWYGDDDAVEAG</sequence>
<keyword evidence="1" id="KW-1133">Transmembrane helix</keyword>